<dbReference type="CDD" id="cd06171">
    <property type="entry name" value="Sigma70_r4"/>
    <property type="match status" value="1"/>
</dbReference>
<keyword evidence="8" id="KW-1185">Reference proteome</keyword>
<dbReference type="SUPFAM" id="SSF88659">
    <property type="entry name" value="Sigma3 and sigma4 domains of RNA polymerase sigma factors"/>
    <property type="match status" value="1"/>
</dbReference>
<dbReference type="STRING" id="84698.SAMN04488528_1008139"/>
<feature type="domain" description="RNA polymerase sigma factor 70 region 4 type 2" evidence="6">
    <location>
        <begin position="118"/>
        <end position="169"/>
    </location>
</feature>
<name>A0A1I0XJI2_9CLOT</name>
<dbReference type="InterPro" id="IPR036388">
    <property type="entry name" value="WH-like_DNA-bd_sf"/>
</dbReference>
<dbReference type="SUPFAM" id="SSF88946">
    <property type="entry name" value="Sigma2 domain of RNA polymerase sigma factors"/>
    <property type="match status" value="1"/>
</dbReference>
<proteinExistence type="inferred from homology"/>
<dbReference type="RefSeq" id="WP_177199331.1">
    <property type="nucleotide sequence ID" value="NZ_FOKI01000008.1"/>
</dbReference>
<keyword evidence="3" id="KW-0731">Sigma factor</keyword>
<dbReference type="Pfam" id="PF04542">
    <property type="entry name" value="Sigma70_r2"/>
    <property type="match status" value="1"/>
</dbReference>
<organism evidence="7 8">
    <name type="scientific">Clostridium frigidicarnis</name>
    <dbReference type="NCBI Taxonomy" id="84698"/>
    <lineage>
        <taxon>Bacteria</taxon>
        <taxon>Bacillati</taxon>
        <taxon>Bacillota</taxon>
        <taxon>Clostridia</taxon>
        <taxon>Eubacteriales</taxon>
        <taxon>Clostridiaceae</taxon>
        <taxon>Clostridium</taxon>
    </lineage>
</organism>
<dbReference type="InterPro" id="IPR014284">
    <property type="entry name" value="RNA_pol_sigma-70_dom"/>
</dbReference>
<dbReference type="InterPro" id="IPR007627">
    <property type="entry name" value="RNA_pol_sigma70_r2"/>
</dbReference>
<protein>
    <submittedName>
        <fullName evidence="7">RNA polymerase sigma-70 factor, ECF subfamily</fullName>
    </submittedName>
</protein>
<dbReference type="Pfam" id="PF08281">
    <property type="entry name" value="Sigma70_r4_2"/>
    <property type="match status" value="1"/>
</dbReference>
<feature type="domain" description="RNA polymerase sigma-70 region 2" evidence="5">
    <location>
        <begin position="31"/>
        <end position="94"/>
    </location>
</feature>
<keyword evidence="2" id="KW-0805">Transcription regulation</keyword>
<dbReference type="EMBL" id="FOKI01000008">
    <property type="protein sequence ID" value="SFB00586.1"/>
    <property type="molecule type" value="Genomic_DNA"/>
</dbReference>
<dbReference type="InterPro" id="IPR013324">
    <property type="entry name" value="RNA_pol_sigma_r3/r4-like"/>
</dbReference>
<dbReference type="AlphaFoldDB" id="A0A1I0XJI2"/>
<dbReference type="NCBIfam" id="TIGR02937">
    <property type="entry name" value="sigma70-ECF"/>
    <property type="match status" value="1"/>
</dbReference>
<evidence type="ECO:0000256" key="1">
    <source>
        <dbReference type="ARBA" id="ARBA00010641"/>
    </source>
</evidence>
<dbReference type="Gene3D" id="1.10.1740.10">
    <property type="match status" value="1"/>
</dbReference>
<sequence length="176" mass="20653">MEIGSKVRSKIRKESTISLAKKGDKEAFLVLIQDNKVSLYRIAKGILKSENDIEDAFQNTIIKAYEKIHTLKNDNYFKTWIIRILINECNNIIKLNTRVIPMEKLRENVYEDSYCSSDIREAVDLLDEDLRIVILLFYYEDIPQKEIAKILNLKHGTVRSRISRAKEKLYEIIKES</sequence>
<evidence type="ECO:0000313" key="7">
    <source>
        <dbReference type="EMBL" id="SFB00586.1"/>
    </source>
</evidence>
<keyword evidence="4" id="KW-0804">Transcription</keyword>
<accession>A0A1I0XJI2</accession>
<evidence type="ECO:0000259" key="5">
    <source>
        <dbReference type="Pfam" id="PF04542"/>
    </source>
</evidence>
<evidence type="ECO:0000259" key="6">
    <source>
        <dbReference type="Pfam" id="PF08281"/>
    </source>
</evidence>
<dbReference type="InterPro" id="IPR039425">
    <property type="entry name" value="RNA_pol_sigma-70-like"/>
</dbReference>
<dbReference type="InterPro" id="IPR013325">
    <property type="entry name" value="RNA_pol_sigma_r2"/>
</dbReference>
<evidence type="ECO:0000256" key="4">
    <source>
        <dbReference type="ARBA" id="ARBA00023163"/>
    </source>
</evidence>
<dbReference type="Gene3D" id="1.10.10.10">
    <property type="entry name" value="Winged helix-like DNA-binding domain superfamily/Winged helix DNA-binding domain"/>
    <property type="match status" value="1"/>
</dbReference>
<reference evidence="7 8" key="1">
    <citation type="submission" date="2016-10" db="EMBL/GenBank/DDBJ databases">
        <authorList>
            <person name="de Groot N.N."/>
        </authorList>
    </citation>
    <scope>NUCLEOTIDE SEQUENCE [LARGE SCALE GENOMIC DNA]</scope>
    <source>
        <strain evidence="7 8">DSM 12271</strain>
    </source>
</reference>
<comment type="similarity">
    <text evidence="1">Belongs to the sigma-70 factor family. ECF subfamily.</text>
</comment>
<dbReference type="PANTHER" id="PTHR43133">
    <property type="entry name" value="RNA POLYMERASE ECF-TYPE SIGMA FACTO"/>
    <property type="match status" value="1"/>
</dbReference>
<dbReference type="Proteomes" id="UP000198619">
    <property type="component" value="Unassembled WGS sequence"/>
</dbReference>
<evidence type="ECO:0000256" key="3">
    <source>
        <dbReference type="ARBA" id="ARBA00023082"/>
    </source>
</evidence>
<dbReference type="GO" id="GO:0003677">
    <property type="term" value="F:DNA binding"/>
    <property type="evidence" value="ECO:0007669"/>
    <property type="project" value="InterPro"/>
</dbReference>
<evidence type="ECO:0000256" key="2">
    <source>
        <dbReference type="ARBA" id="ARBA00023015"/>
    </source>
</evidence>
<dbReference type="GO" id="GO:0006352">
    <property type="term" value="P:DNA-templated transcription initiation"/>
    <property type="evidence" value="ECO:0007669"/>
    <property type="project" value="InterPro"/>
</dbReference>
<evidence type="ECO:0000313" key="8">
    <source>
        <dbReference type="Proteomes" id="UP000198619"/>
    </source>
</evidence>
<dbReference type="InterPro" id="IPR013249">
    <property type="entry name" value="RNA_pol_sigma70_r4_t2"/>
</dbReference>
<gene>
    <name evidence="7" type="ORF">SAMN04488528_1008139</name>
</gene>
<dbReference type="PANTHER" id="PTHR43133:SF51">
    <property type="entry name" value="RNA POLYMERASE SIGMA FACTOR"/>
    <property type="match status" value="1"/>
</dbReference>
<dbReference type="GO" id="GO:0016987">
    <property type="term" value="F:sigma factor activity"/>
    <property type="evidence" value="ECO:0007669"/>
    <property type="project" value="UniProtKB-KW"/>
</dbReference>